<reference evidence="2 3" key="1">
    <citation type="submission" date="2019-04" db="EMBL/GenBank/DDBJ databases">
        <title>Chromosome genome assembly for Takifugu flavidus.</title>
        <authorList>
            <person name="Xiao S."/>
        </authorList>
    </citation>
    <scope>NUCLEOTIDE SEQUENCE [LARGE SCALE GENOMIC DNA]</scope>
    <source>
        <strain evidence="2">HTHZ2018</strain>
        <tissue evidence="2">Muscle</tissue>
    </source>
</reference>
<dbReference type="EMBL" id="RHFK02000007">
    <property type="protein sequence ID" value="TWW73154.1"/>
    <property type="molecule type" value="Genomic_DNA"/>
</dbReference>
<accession>A0A5C6P069</accession>
<feature type="region of interest" description="Disordered" evidence="1">
    <location>
        <begin position="1"/>
        <end position="78"/>
    </location>
</feature>
<dbReference type="Proteomes" id="UP000324091">
    <property type="component" value="Chromosome 15"/>
</dbReference>
<dbReference type="AlphaFoldDB" id="A0A5C6P069"/>
<protein>
    <submittedName>
        <fullName evidence="2">Uncharacterized protein</fullName>
    </submittedName>
</protein>
<evidence type="ECO:0000313" key="2">
    <source>
        <dbReference type="EMBL" id="TWW73154.1"/>
    </source>
</evidence>
<proteinExistence type="predicted"/>
<gene>
    <name evidence="2" type="ORF">D4764_15G0005480</name>
</gene>
<keyword evidence="3" id="KW-1185">Reference proteome</keyword>
<evidence type="ECO:0000313" key="3">
    <source>
        <dbReference type="Proteomes" id="UP000324091"/>
    </source>
</evidence>
<comment type="caution">
    <text evidence="2">The sequence shown here is derived from an EMBL/GenBank/DDBJ whole genome shotgun (WGS) entry which is preliminary data.</text>
</comment>
<feature type="compositionally biased region" description="Low complexity" evidence="1">
    <location>
        <begin position="7"/>
        <end position="23"/>
    </location>
</feature>
<name>A0A5C6P069_9TELE</name>
<sequence length="101" mass="10999">MSSGRCPDSPSPATSISSSGGTPNRSQAREASGRHPSQMPESPQLTPLNVEKQRFYSEPLPDVRASHPISKAEPGLPAEETHFSRFSFFTMTDRLSAQRPS</sequence>
<organism evidence="2 3">
    <name type="scientific">Takifugu flavidus</name>
    <name type="common">sansaifugu</name>
    <dbReference type="NCBI Taxonomy" id="433684"/>
    <lineage>
        <taxon>Eukaryota</taxon>
        <taxon>Metazoa</taxon>
        <taxon>Chordata</taxon>
        <taxon>Craniata</taxon>
        <taxon>Vertebrata</taxon>
        <taxon>Euteleostomi</taxon>
        <taxon>Actinopterygii</taxon>
        <taxon>Neopterygii</taxon>
        <taxon>Teleostei</taxon>
        <taxon>Neoteleostei</taxon>
        <taxon>Acanthomorphata</taxon>
        <taxon>Eupercaria</taxon>
        <taxon>Tetraodontiformes</taxon>
        <taxon>Tetradontoidea</taxon>
        <taxon>Tetraodontidae</taxon>
        <taxon>Takifugu</taxon>
    </lineage>
</organism>
<evidence type="ECO:0000256" key="1">
    <source>
        <dbReference type="SAM" id="MobiDB-lite"/>
    </source>
</evidence>